<proteinExistence type="inferred from homology"/>
<dbReference type="InterPro" id="IPR041525">
    <property type="entry name" value="N/Namide_PRibTrfase"/>
</dbReference>
<dbReference type="AlphaFoldDB" id="A0A2N7VJR0"/>
<comment type="pathway">
    <text evidence="5">Cofactor biosynthesis; NAD(+) biosynthesis; nicotinamide D-ribonucleotide from 5-phospho-alpha-D-ribose 1-diphosphate and nicotinamide: step 1/1.</text>
</comment>
<dbReference type="OrthoDB" id="394882at2"/>
<dbReference type="PANTHER" id="PTHR43816">
    <property type="entry name" value="NICOTINAMIDE PHOSPHORIBOSYLTRANSFERASE"/>
    <property type="match status" value="1"/>
</dbReference>
<dbReference type="Proteomes" id="UP000235616">
    <property type="component" value="Unassembled WGS sequence"/>
</dbReference>
<evidence type="ECO:0000313" key="10">
    <source>
        <dbReference type="Proteomes" id="UP000235616"/>
    </source>
</evidence>
<dbReference type="Pfam" id="PF04095">
    <property type="entry name" value="NAPRTase"/>
    <property type="match status" value="2"/>
</dbReference>
<reference evidence="9 10" key="1">
    <citation type="submission" date="2018-01" db="EMBL/GenBank/DDBJ databases">
        <title>Whole genome analyses suggest that Burkholderia sensu lato contains two further novel genera in the rhizoxinica-symbiotica group Mycetohabitans gen. nov., and Trinickia gen. nov.: implications for the evolution of diazotrophy and nodulation in the Burkholderiaceae.</title>
        <authorList>
            <person name="Estrada-de los Santos P."/>
            <person name="Palmer M."/>
            <person name="Chavez-Ramirez B."/>
            <person name="Beukes C."/>
            <person name="Steenkamp E.T."/>
            <person name="Hirsch A.M."/>
            <person name="Manyaka P."/>
            <person name="Maluk M."/>
            <person name="Lafos M."/>
            <person name="Crook M."/>
            <person name="Gross E."/>
            <person name="Simon M.F."/>
            <person name="Bueno dos Reis Junior F."/>
            <person name="Poole P.S."/>
            <person name="Venter S.N."/>
            <person name="James E.K."/>
        </authorList>
    </citation>
    <scope>NUCLEOTIDE SEQUENCE [LARGE SCALE GENOMIC DNA]</scope>
    <source>
        <strain evidence="9 10">GIMN1.004</strain>
    </source>
</reference>
<evidence type="ECO:0000256" key="5">
    <source>
        <dbReference type="ARBA" id="ARBA00035007"/>
    </source>
</evidence>
<protein>
    <recommendedName>
        <fullName evidence="7">Nicotinamide phosphoribosyltransferase</fullName>
        <ecNumber evidence="6">2.4.2.12</ecNumber>
    </recommendedName>
</protein>
<keyword evidence="10" id="KW-1185">Reference proteome</keyword>
<organism evidence="9 10">
    <name type="scientific">Trinickia dabaoshanensis</name>
    <dbReference type="NCBI Taxonomy" id="564714"/>
    <lineage>
        <taxon>Bacteria</taxon>
        <taxon>Pseudomonadati</taxon>
        <taxon>Pseudomonadota</taxon>
        <taxon>Betaproteobacteria</taxon>
        <taxon>Burkholderiales</taxon>
        <taxon>Burkholderiaceae</taxon>
        <taxon>Trinickia</taxon>
    </lineage>
</organism>
<name>A0A2N7VJR0_9BURK</name>
<keyword evidence="2" id="KW-0662">Pyridine nucleotide biosynthesis</keyword>
<evidence type="ECO:0000259" key="8">
    <source>
        <dbReference type="Pfam" id="PF04095"/>
    </source>
</evidence>
<evidence type="ECO:0000256" key="1">
    <source>
        <dbReference type="ARBA" id="ARBA00010897"/>
    </source>
</evidence>
<dbReference type="InterPro" id="IPR013785">
    <property type="entry name" value="Aldolase_TIM"/>
</dbReference>
<dbReference type="PANTHER" id="PTHR43816:SF1">
    <property type="entry name" value="NICOTINAMIDE PHOSPHORIBOSYLTRANSFERASE"/>
    <property type="match status" value="1"/>
</dbReference>
<evidence type="ECO:0000256" key="2">
    <source>
        <dbReference type="ARBA" id="ARBA00022642"/>
    </source>
</evidence>
<evidence type="ECO:0000256" key="7">
    <source>
        <dbReference type="ARBA" id="ARBA00035036"/>
    </source>
</evidence>
<dbReference type="EMBL" id="PNYA01000019">
    <property type="protein sequence ID" value="PMS17399.1"/>
    <property type="molecule type" value="Genomic_DNA"/>
</dbReference>
<dbReference type="RefSeq" id="WP_102647191.1">
    <property type="nucleotide sequence ID" value="NZ_PNYA01000019.1"/>
</dbReference>
<dbReference type="Gene3D" id="3.20.20.70">
    <property type="entry name" value="Aldolase class I"/>
    <property type="match status" value="1"/>
</dbReference>
<keyword evidence="3 9" id="KW-0328">Glycosyltransferase</keyword>
<dbReference type="NCBIfam" id="NF006629">
    <property type="entry name" value="PRK09198.1"/>
    <property type="match status" value="1"/>
</dbReference>
<dbReference type="EC" id="2.4.2.12" evidence="6"/>
<comment type="similarity">
    <text evidence="1">Belongs to the NAPRTase family.</text>
</comment>
<feature type="domain" description="Nicotinate/nicotinamide phosphoribosyltransferase" evidence="8">
    <location>
        <begin position="332"/>
        <end position="541"/>
    </location>
</feature>
<dbReference type="InterPro" id="IPR036068">
    <property type="entry name" value="Nicotinate_pribotase-like_C"/>
</dbReference>
<gene>
    <name evidence="9" type="ORF">C0Z18_20115</name>
</gene>
<accession>A0A2N7VJR0</accession>
<keyword evidence="4 9" id="KW-0808">Transferase</keyword>
<comment type="caution">
    <text evidence="9">The sequence shown here is derived from an EMBL/GenBank/DDBJ whole genome shotgun (WGS) entry which is preliminary data.</text>
</comment>
<evidence type="ECO:0000256" key="6">
    <source>
        <dbReference type="ARBA" id="ARBA00035024"/>
    </source>
</evidence>
<evidence type="ECO:0000256" key="3">
    <source>
        <dbReference type="ARBA" id="ARBA00022676"/>
    </source>
</evidence>
<dbReference type="GO" id="GO:0047280">
    <property type="term" value="F:nicotinamide phosphoribosyltransferase activity"/>
    <property type="evidence" value="ECO:0007669"/>
    <property type="project" value="UniProtKB-EC"/>
</dbReference>
<dbReference type="SUPFAM" id="SSF51690">
    <property type="entry name" value="Nicotinate/Quinolinate PRTase C-terminal domain-like"/>
    <property type="match status" value="1"/>
</dbReference>
<evidence type="ECO:0000256" key="4">
    <source>
        <dbReference type="ARBA" id="ARBA00022679"/>
    </source>
</evidence>
<sequence>MNGLIPFNLCDFYKTGHPAMYPGETTKLVANFTPRSAKHAPVLPQFFDNKIVWFGLQGFIKEFFLGVFQREFFEAPKAEALRKYKRRMDTALGPDAVPVDRLAALHDLGYLPLELRALPEGARVNIKVPPVVFVNTHPDFPWVSTYFETLFSAELWKPSTVATIAFEFRKLLTYFAELTGAPQAFVDWQGHDFSMRGMSGIHDAMRCGMGHLLSFTGTDTVPAIDYAEDYYGADADKELVGGSIPASEHSVMTLRILFTLKRLATGRGDAMLTPAALRRLTPEDVAREVQRITKELEETGYEEKGLRRLAEREVIREFVTQDYPAGMVSLVSDSFDYWNVITVIAKELKDEILARKPNALGQSRVVFRPDSGDPVRILAGYDDGELARDADGALRMVDGRYVVAATERTITEAERKGSVQCLWEVYGGTQTEKGYKMLNDKVGLIYGDSISLPRALEIMRRLAAKGFASSNVVFGIGSYTYNMLSRDTFGWAMKAIYAQVGDEPVDIYKDPATDDGTKKSARGLLRVEKDGGDYVLHEQQTLDAFEAGELKPVFRNGELLVTTTLAEIRERLKASWVCPEPGSIAI</sequence>
<feature type="domain" description="Nicotinate/nicotinamide phosphoribosyltransferase" evidence="8">
    <location>
        <begin position="190"/>
        <end position="253"/>
    </location>
</feature>
<dbReference type="GO" id="GO:0009435">
    <property type="term" value="P:NAD+ biosynthetic process"/>
    <property type="evidence" value="ECO:0007669"/>
    <property type="project" value="InterPro"/>
</dbReference>
<dbReference type="InterPro" id="IPR016471">
    <property type="entry name" value="Nicotinamide_PRibTrfase"/>
</dbReference>
<evidence type="ECO:0000313" key="9">
    <source>
        <dbReference type="EMBL" id="PMS17399.1"/>
    </source>
</evidence>